<protein>
    <submittedName>
        <fullName evidence="8">GntR family transcriptional regulator</fullName>
    </submittedName>
</protein>
<dbReference type="InterPro" id="IPR036388">
    <property type="entry name" value="WH-like_DNA-bd_sf"/>
</dbReference>
<feature type="region of interest" description="Disordered" evidence="6">
    <location>
        <begin position="77"/>
        <end position="96"/>
    </location>
</feature>
<dbReference type="Pfam" id="PF00392">
    <property type="entry name" value="GntR"/>
    <property type="match status" value="1"/>
</dbReference>
<dbReference type="CDD" id="cd00609">
    <property type="entry name" value="AAT_like"/>
    <property type="match status" value="1"/>
</dbReference>
<keyword evidence="4" id="KW-0238">DNA-binding</keyword>
<dbReference type="CDD" id="cd07377">
    <property type="entry name" value="WHTH_GntR"/>
    <property type="match status" value="1"/>
</dbReference>
<dbReference type="GO" id="GO:0030170">
    <property type="term" value="F:pyridoxal phosphate binding"/>
    <property type="evidence" value="ECO:0007669"/>
    <property type="project" value="InterPro"/>
</dbReference>
<dbReference type="InterPro" id="IPR015424">
    <property type="entry name" value="PyrdxlP-dep_Trfase"/>
</dbReference>
<organism evidence="8 9">
    <name type="scientific">Planobispora takensis</name>
    <dbReference type="NCBI Taxonomy" id="1367882"/>
    <lineage>
        <taxon>Bacteria</taxon>
        <taxon>Bacillati</taxon>
        <taxon>Actinomycetota</taxon>
        <taxon>Actinomycetes</taxon>
        <taxon>Streptosporangiales</taxon>
        <taxon>Streptosporangiaceae</taxon>
        <taxon>Planobispora</taxon>
    </lineage>
</organism>
<evidence type="ECO:0000256" key="2">
    <source>
        <dbReference type="ARBA" id="ARBA00022898"/>
    </source>
</evidence>
<feature type="domain" description="HTH gntR-type" evidence="7">
    <location>
        <begin position="11"/>
        <end position="79"/>
    </location>
</feature>
<dbReference type="InterPro" id="IPR004839">
    <property type="entry name" value="Aminotransferase_I/II_large"/>
</dbReference>
<evidence type="ECO:0000256" key="5">
    <source>
        <dbReference type="ARBA" id="ARBA00023163"/>
    </source>
</evidence>
<comment type="similarity">
    <text evidence="1">In the C-terminal section; belongs to the class-I pyridoxal-phosphate-dependent aminotransferase family.</text>
</comment>
<dbReference type="GO" id="GO:0003700">
    <property type="term" value="F:DNA-binding transcription factor activity"/>
    <property type="evidence" value="ECO:0007669"/>
    <property type="project" value="InterPro"/>
</dbReference>
<keyword evidence="5" id="KW-0804">Transcription</keyword>
<dbReference type="GO" id="GO:0003677">
    <property type="term" value="F:DNA binding"/>
    <property type="evidence" value="ECO:0007669"/>
    <property type="project" value="UniProtKB-KW"/>
</dbReference>
<dbReference type="EMBL" id="BOOK01000008">
    <property type="protein sequence ID" value="GIH99431.1"/>
    <property type="molecule type" value="Genomic_DNA"/>
</dbReference>
<evidence type="ECO:0000256" key="1">
    <source>
        <dbReference type="ARBA" id="ARBA00005384"/>
    </source>
</evidence>
<dbReference type="Proteomes" id="UP000634476">
    <property type="component" value="Unassembled WGS sequence"/>
</dbReference>
<dbReference type="PANTHER" id="PTHR46577:SF1">
    <property type="entry name" value="HTH-TYPE TRANSCRIPTIONAL REGULATORY PROTEIN GABR"/>
    <property type="match status" value="1"/>
</dbReference>
<dbReference type="AlphaFoldDB" id="A0A8J3SRY0"/>
<dbReference type="SUPFAM" id="SSF53383">
    <property type="entry name" value="PLP-dependent transferases"/>
    <property type="match status" value="1"/>
</dbReference>
<accession>A0A8J3SRY0</accession>
<dbReference type="SMART" id="SM00345">
    <property type="entry name" value="HTH_GNTR"/>
    <property type="match status" value="1"/>
</dbReference>
<dbReference type="PANTHER" id="PTHR46577">
    <property type="entry name" value="HTH-TYPE TRANSCRIPTIONAL REGULATORY PROTEIN GABR"/>
    <property type="match status" value="1"/>
</dbReference>
<gene>
    <name evidence="8" type="ORF">Pta02_14400</name>
</gene>
<reference evidence="8" key="1">
    <citation type="submission" date="2021-01" db="EMBL/GenBank/DDBJ databases">
        <title>Whole genome shotgun sequence of Planobispora takensis NBRC 109077.</title>
        <authorList>
            <person name="Komaki H."/>
            <person name="Tamura T."/>
        </authorList>
    </citation>
    <scope>NUCLEOTIDE SEQUENCE</scope>
    <source>
        <strain evidence="8">NBRC 109077</strain>
    </source>
</reference>
<dbReference type="PROSITE" id="PS50949">
    <property type="entry name" value="HTH_GNTR"/>
    <property type="match status" value="1"/>
</dbReference>
<dbReference type="Pfam" id="PF00155">
    <property type="entry name" value="Aminotran_1_2"/>
    <property type="match status" value="1"/>
</dbReference>
<keyword evidence="9" id="KW-1185">Reference proteome</keyword>
<dbReference type="InterPro" id="IPR000524">
    <property type="entry name" value="Tscrpt_reg_HTH_GntR"/>
</dbReference>
<keyword evidence="3" id="KW-0805">Transcription regulation</keyword>
<evidence type="ECO:0000313" key="9">
    <source>
        <dbReference type="Proteomes" id="UP000634476"/>
    </source>
</evidence>
<sequence>MELFIDPDADRSVTRQLYEQIRDAILSGRLGPGERLTPSRAVSAELGIARSTVTDAYESLAAEGYIEGRAGGGTVVAGGHGSYPRSPPPGALAPTPRSAALRRYDDDPQAEAAFDLRPGRVDPRLFPAVVWRRCVLSGLRRVSAQYGDPAGTFDLRAALSRWLASSRGITLTPEQMVVTAGTGHAIDLVARVLLSPGDVAGVEEPGYPPVRELLRSHGVDAVGVPVDEHGIVVDAIPPAARLVYVTPSHQYPLGVVLSRRRRLELLHWAGRHGAAIVEDDYDSEFRHTTRPLEPLHRLDRDGRVIYVGTFSKILSPALRMGFLAAPVTLVPAIVAVRQAIDWCPPPATQEALTGFVDGGHLGRHLRRVRAAYTPRFHRVYRELLDRLPADYRPLQTHAGLHLAVVGPDTASQDDPAHALLRHGILVASLRRSYQNPGPVTGFLVGFGALPTEQTAAAVDALATGITALTGR</sequence>
<evidence type="ECO:0000313" key="8">
    <source>
        <dbReference type="EMBL" id="GIH99431.1"/>
    </source>
</evidence>
<dbReference type="SUPFAM" id="SSF46785">
    <property type="entry name" value="Winged helix' DNA-binding domain"/>
    <property type="match status" value="1"/>
</dbReference>
<comment type="caution">
    <text evidence="8">The sequence shown here is derived from an EMBL/GenBank/DDBJ whole genome shotgun (WGS) entry which is preliminary data.</text>
</comment>
<dbReference type="InterPro" id="IPR015421">
    <property type="entry name" value="PyrdxlP-dep_Trfase_major"/>
</dbReference>
<evidence type="ECO:0000259" key="7">
    <source>
        <dbReference type="PROSITE" id="PS50949"/>
    </source>
</evidence>
<dbReference type="Gene3D" id="3.40.640.10">
    <property type="entry name" value="Type I PLP-dependent aspartate aminotransferase-like (Major domain)"/>
    <property type="match status" value="1"/>
</dbReference>
<dbReference type="InterPro" id="IPR036390">
    <property type="entry name" value="WH_DNA-bd_sf"/>
</dbReference>
<evidence type="ECO:0000256" key="4">
    <source>
        <dbReference type="ARBA" id="ARBA00023125"/>
    </source>
</evidence>
<proteinExistence type="inferred from homology"/>
<evidence type="ECO:0000256" key="3">
    <source>
        <dbReference type="ARBA" id="ARBA00023015"/>
    </source>
</evidence>
<evidence type="ECO:0000256" key="6">
    <source>
        <dbReference type="SAM" id="MobiDB-lite"/>
    </source>
</evidence>
<keyword evidence="2" id="KW-0663">Pyridoxal phosphate</keyword>
<dbReference type="RefSeq" id="WP_203873890.1">
    <property type="nucleotide sequence ID" value="NZ_BOOK01000008.1"/>
</dbReference>
<dbReference type="Gene3D" id="1.10.10.10">
    <property type="entry name" value="Winged helix-like DNA-binding domain superfamily/Winged helix DNA-binding domain"/>
    <property type="match status" value="1"/>
</dbReference>
<name>A0A8J3SRY0_9ACTN</name>
<dbReference type="InterPro" id="IPR051446">
    <property type="entry name" value="HTH_trans_reg/aminotransferase"/>
</dbReference>